<reference evidence="2" key="1">
    <citation type="submission" date="2011-02" db="EMBL/GenBank/DDBJ databases">
        <title>The Genome Sequence of Capsaspora owczarzaki ATCC 30864.</title>
        <authorList>
            <person name="Russ C."/>
            <person name="Cuomo C."/>
            <person name="Burger G."/>
            <person name="Gray M.W."/>
            <person name="Holland P.W.H."/>
            <person name="King N."/>
            <person name="Lang F.B.F."/>
            <person name="Roger A.J."/>
            <person name="Ruiz-Trillo I."/>
            <person name="Young S.K."/>
            <person name="Zeng Q."/>
            <person name="Gargeya S."/>
            <person name="Alvarado L."/>
            <person name="Berlin A."/>
            <person name="Chapman S.B."/>
            <person name="Chen Z."/>
            <person name="Freedman E."/>
            <person name="Gellesch M."/>
            <person name="Goldberg J."/>
            <person name="Griggs A."/>
            <person name="Gujja S."/>
            <person name="Heilman E."/>
            <person name="Heiman D."/>
            <person name="Howarth C."/>
            <person name="Mehta T."/>
            <person name="Neiman D."/>
            <person name="Pearson M."/>
            <person name="Roberts A."/>
            <person name="Saif S."/>
            <person name="Shea T."/>
            <person name="Shenoy N."/>
            <person name="Sisk P."/>
            <person name="Stolte C."/>
            <person name="Sykes S."/>
            <person name="White J."/>
            <person name="Yandava C."/>
            <person name="Haas B."/>
            <person name="Nusbaum C."/>
            <person name="Birren B."/>
        </authorList>
    </citation>
    <scope>NUCLEOTIDE SEQUENCE</scope>
    <source>
        <strain evidence="2">ATCC 30864</strain>
    </source>
</reference>
<accession>A0A0D2U9B0</accession>
<evidence type="ECO:0000313" key="1">
    <source>
        <dbReference type="EMBL" id="KJE91621.1"/>
    </source>
</evidence>
<dbReference type="AlphaFoldDB" id="A0A0D2U9B0"/>
<protein>
    <submittedName>
        <fullName evidence="1">Uncharacterized protein</fullName>
    </submittedName>
</protein>
<dbReference type="EMBL" id="KE346362">
    <property type="protein sequence ID" value="KJE91621.1"/>
    <property type="molecule type" value="Genomic_DNA"/>
</dbReference>
<gene>
    <name evidence="1" type="ORF">CAOG_002735</name>
</gene>
<keyword evidence="2" id="KW-1185">Reference proteome</keyword>
<dbReference type="Proteomes" id="UP000008743">
    <property type="component" value="Unassembled WGS sequence"/>
</dbReference>
<proteinExistence type="predicted"/>
<evidence type="ECO:0000313" key="2">
    <source>
        <dbReference type="Proteomes" id="UP000008743"/>
    </source>
</evidence>
<sequence>MAGSHPSLQTVVLAVPGGKSSSSNVQLSALAACLGVSVNLVPISELTTQPAQRAKLKQLLNGQQAGTDAPTDKQKTDAAAALRQLELTLCAMLVGSDWFGARLLGALNDELNSKLATDQSVQQVEQLRRQLAATNITVDFADAETVKNQIDAARTRVRHALPPKASGVVLLEREQAKKTALNLLSAVTRIHNATDRFNIGVIATLPGAGKTAFCDLIHSDLAKQVHPDGRFISLNVTFNSRSSFTSEECDKHPQHAVSWRILEEYLNVPATQRPSFRDSLTGSFRVTDVVDYIREDFVSRHSLPTGTLVPIIITLDEASKLLGVPVNARFDKDFDKLPRERRDRRFLKLAIAPLRELSTPAGKLIMFLSGTRPLLLANAARFDRLDTENGSTYPASVIDMPLLSGAASAQKATSLNLDGSTWHRDRHITQLLQRAVGNPRQIGEVFSNDVKPHQHVRMDFSTLTRVVEAVVFQSTDAHLTLNPQVLESVQLVQDSEHPYLQLAIRLLEELKVVGKLFLPETINNDLATLPWHELEQLVPCLLNLRMLVTLCSACKNGTPKDADLRLPLSKLLQGAILSNDLSSSEVVLEAFSQKNDKLTSGFSLSKPSTQATDAVANFALTSASAVQPEIVPCKAQLKLRTGLESLSENAAKGLISDQRNGSASLIAGLVSTQRMTQALCSSSLEAKSWLVSRSELRRFFCGLTPIVDALVSYNPNLSDGPAVTVQFWSEKLTQAEADDLAQRFVAERSKRKAYFSNHKEVRAFLEQIDPELAARLSDEMLTWHSDEQPPKTGSDFAQSD</sequence>
<dbReference type="PhylomeDB" id="A0A0D2U9B0"/>
<name>A0A0D2U9B0_CAPO3</name>
<organism evidence="1 2">
    <name type="scientific">Capsaspora owczarzaki (strain ATCC 30864)</name>
    <dbReference type="NCBI Taxonomy" id="595528"/>
    <lineage>
        <taxon>Eukaryota</taxon>
        <taxon>Filasterea</taxon>
        <taxon>Capsaspora</taxon>
    </lineage>
</organism>
<dbReference type="InParanoid" id="A0A0D2U9B0"/>